<comment type="caution">
    <text evidence="9">The sequence shown here is derived from an EMBL/GenBank/DDBJ whole genome shotgun (WGS) entry which is preliminary data.</text>
</comment>
<dbReference type="SUPFAM" id="SSF88946">
    <property type="entry name" value="Sigma2 domain of RNA polymerase sigma factors"/>
    <property type="match status" value="1"/>
</dbReference>
<dbReference type="Gene3D" id="3.10.450.50">
    <property type="match status" value="1"/>
</dbReference>
<accession>A0ABW3VT93</accession>
<dbReference type="InterPro" id="IPR032710">
    <property type="entry name" value="NTF2-like_dom_sf"/>
</dbReference>
<evidence type="ECO:0000256" key="3">
    <source>
        <dbReference type="ARBA" id="ARBA00023015"/>
    </source>
</evidence>
<organism evidence="9 10">
    <name type="scientific">Pseudonocardia benzenivorans</name>
    <dbReference type="NCBI Taxonomy" id="228005"/>
    <lineage>
        <taxon>Bacteria</taxon>
        <taxon>Bacillati</taxon>
        <taxon>Actinomycetota</taxon>
        <taxon>Actinomycetes</taxon>
        <taxon>Pseudonocardiales</taxon>
        <taxon>Pseudonocardiaceae</taxon>
        <taxon>Pseudonocardia</taxon>
    </lineage>
</organism>
<dbReference type="InterPro" id="IPR013324">
    <property type="entry name" value="RNA_pol_sigma_r3/r4-like"/>
</dbReference>
<gene>
    <name evidence="9" type="primary">sigJ</name>
    <name evidence="9" type="ORF">ACFQ34_32795</name>
</gene>
<dbReference type="PANTHER" id="PTHR30173">
    <property type="entry name" value="SIGMA 19 FACTOR"/>
    <property type="match status" value="1"/>
</dbReference>
<evidence type="ECO:0000256" key="2">
    <source>
        <dbReference type="ARBA" id="ARBA00011344"/>
    </source>
</evidence>
<dbReference type="InterPro" id="IPR036388">
    <property type="entry name" value="WH-like_DNA-bd_sf"/>
</dbReference>
<comment type="subunit">
    <text evidence="2">Interacts transiently with the RNA polymerase catalytic core formed by RpoA, RpoB, RpoC and RpoZ (2 alpha, 1 beta, 1 beta' and 1 omega subunit) to form the RNA polymerase holoenzyme that can initiate transcription.</text>
</comment>
<feature type="domain" description="RNA polymerase sigma factor 70 region 4 type 2" evidence="8">
    <location>
        <begin position="119"/>
        <end position="169"/>
    </location>
</feature>
<dbReference type="Gene3D" id="1.10.1740.10">
    <property type="match status" value="1"/>
</dbReference>
<dbReference type="InterPro" id="IPR007627">
    <property type="entry name" value="RNA_pol_sigma70_r2"/>
</dbReference>
<evidence type="ECO:0000313" key="10">
    <source>
        <dbReference type="Proteomes" id="UP001597182"/>
    </source>
</evidence>
<dbReference type="InterPro" id="IPR013325">
    <property type="entry name" value="RNA_pol_sigma_r2"/>
</dbReference>
<dbReference type="Proteomes" id="UP001597182">
    <property type="component" value="Unassembled WGS sequence"/>
</dbReference>
<dbReference type="InterPro" id="IPR014284">
    <property type="entry name" value="RNA_pol_sigma-70_dom"/>
</dbReference>
<protein>
    <submittedName>
        <fullName evidence="9">RNA polymerase sigma factor SigJ</fullName>
    </submittedName>
</protein>
<dbReference type="Pfam" id="PF04542">
    <property type="entry name" value="Sigma70_r2"/>
    <property type="match status" value="1"/>
</dbReference>
<comment type="similarity">
    <text evidence="1">Belongs to the sigma-70 factor family. ECF subfamily.</text>
</comment>
<evidence type="ECO:0000259" key="7">
    <source>
        <dbReference type="Pfam" id="PF04542"/>
    </source>
</evidence>
<dbReference type="NCBIfam" id="TIGR02937">
    <property type="entry name" value="sigma70-ECF"/>
    <property type="match status" value="1"/>
</dbReference>
<name>A0ABW3VT93_9PSEU</name>
<reference evidence="10" key="1">
    <citation type="journal article" date="2019" name="Int. J. Syst. Evol. Microbiol.">
        <title>The Global Catalogue of Microorganisms (GCM) 10K type strain sequencing project: providing services to taxonomists for standard genome sequencing and annotation.</title>
        <authorList>
            <consortium name="The Broad Institute Genomics Platform"/>
            <consortium name="The Broad Institute Genome Sequencing Center for Infectious Disease"/>
            <person name="Wu L."/>
            <person name="Ma J."/>
        </authorList>
    </citation>
    <scope>NUCLEOTIDE SEQUENCE [LARGE SCALE GENOMIC DNA]</scope>
    <source>
        <strain evidence="10">CCUG 49018</strain>
    </source>
</reference>
<feature type="region of interest" description="Disordered" evidence="6">
    <location>
        <begin position="84"/>
        <end position="106"/>
    </location>
</feature>
<proteinExistence type="inferred from homology"/>
<keyword evidence="4" id="KW-0731">Sigma factor</keyword>
<evidence type="ECO:0000256" key="4">
    <source>
        <dbReference type="ARBA" id="ARBA00023082"/>
    </source>
</evidence>
<evidence type="ECO:0000313" key="9">
    <source>
        <dbReference type="EMBL" id="MFD1238082.1"/>
    </source>
</evidence>
<dbReference type="PANTHER" id="PTHR30173:SF43">
    <property type="entry name" value="ECF RNA POLYMERASE SIGMA FACTOR SIGI-RELATED"/>
    <property type="match status" value="1"/>
</dbReference>
<keyword evidence="3" id="KW-0805">Transcription regulation</keyword>
<keyword evidence="10" id="KW-1185">Reference proteome</keyword>
<dbReference type="EMBL" id="JBHTMB010000333">
    <property type="protein sequence ID" value="MFD1238082.1"/>
    <property type="molecule type" value="Genomic_DNA"/>
</dbReference>
<dbReference type="SUPFAM" id="SSF88659">
    <property type="entry name" value="Sigma3 and sigma4 domains of RNA polymerase sigma factors"/>
    <property type="match status" value="1"/>
</dbReference>
<feature type="domain" description="RNA polymerase sigma-70 region 2" evidence="7">
    <location>
        <begin position="19"/>
        <end position="82"/>
    </location>
</feature>
<evidence type="ECO:0000256" key="5">
    <source>
        <dbReference type="ARBA" id="ARBA00023163"/>
    </source>
</evidence>
<feature type="compositionally biased region" description="Low complexity" evidence="6">
    <location>
        <begin position="96"/>
        <end position="106"/>
    </location>
</feature>
<dbReference type="Pfam" id="PF08281">
    <property type="entry name" value="Sigma70_r4_2"/>
    <property type="match status" value="1"/>
</dbReference>
<dbReference type="Gene3D" id="1.10.10.10">
    <property type="entry name" value="Winged helix-like DNA-binding domain superfamily/Winged helix DNA-binding domain"/>
    <property type="match status" value="1"/>
</dbReference>
<dbReference type="RefSeq" id="WP_346092968.1">
    <property type="nucleotide sequence ID" value="NZ_BAABKS010000066.1"/>
</dbReference>
<evidence type="ECO:0000259" key="8">
    <source>
        <dbReference type="Pfam" id="PF08281"/>
    </source>
</evidence>
<sequence length="308" mass="33122">MSPNALHDDTAGDGLARRFEVHRPRLRAVAYRMLGSVAEADDAVQEAWLRLQRTGSDGIDELGAWLRTVVSRVCLDMLRSRSSRREEPQGVHVPDPVVGPAEEPGPEQEALLADSVGLALLVILDALDPAERLAFVLHDMFAVPFDEIAALTDRSPAAARQLASRARRRVQGSAPRPDSDPAARRRIVDAFFAAARDGDVEALVAVLAPDVVLRSDGGTRRPAATVEVRGARTVASRAIMFSHMGPWTRRVLVNGMPGVVVAPDGVPETIMAFTVSDGLIVAIDALSDPDRVARLVPSLDTIRSDTDS</sequence>
<evidence type="ECO:0000256" key="6">
    <source>
        <dbReference type="SAM" id="MobiDB-lite"/>
    </source>
</evidence>
<dbReference type="InterPro" id="IPR013249">
    <property type="entry name" value="RNA_pol_sigma70_r4_t2"/>
</dbReference>
<dbReference type="SUPFAM" id="SSF54427">
    <property type="entry name" value="NTF2-like"/>
    <property type="match status" value="1"/>
</dbReference>
<evidence type="ECO:0000256" key="1">
    <source>
        <dbReference type="ARBA" id="ARBA00010641"/>
    </source>
</evidence>
<dbReference type="InterPro" id="IPR052704">
    <property type="entry name" value="ECF_Sigma-70_Domain"/>
</dbReference>
<feature type="region of interest" description="Disordered" evidence="6">
    <location>
        <begin position="162"/>
        <end position="181"/>
    </location>
</feature>
<dbReference type="NCBIfam" id="NF007214">
    <property type="entry name" value="PRK09636.1"/>
    <property type="match status" value="1"/>
</dbReference>
<keyword evidence="5" id="KW-0804">Transcription</keyword>